<keyword evidence="4" id="KW-0479">Metal-binding</keyword>
<evidence type="ECO:0000256" key="4">
    <source>
        <dbReference type="HAMAP-Rule" id="MF_02217"/>
    </source>
</evidence>
<dbReference type="InterPro" id="IPR043675">
    <property type="entry name" value="TrmR_methyltr"/>
</dbReference>
<dbReference type="InterPro" id="IPR002935">
    <property type="entry name" value="SAM_O-MeTrfase"/>
</dbReference>
<dbReference type="Pfam" id="PF01596">
    <property type="entry name" value="Methyltransf_3"/>
    <property type="match status" value="1"/>
</dbReference>
<keyword evidence="4" id="KW-0460">Magnesium</keyword>
<dbReference type="EMBL" id="CP020991">
    <property type="protein sequence ID" value="AUO19391.1"/>
    <property type="molecule type" value="Genomic_DNA"/>
</dbReference>
<evidence type="ECO:0000256" key="1">
    <source>
        <dbReference type="ARBA" id="ARBA00022603"/>
    </source>
</evidence>
<dbReference type="SUPFAM" id="SSF53335">
    <property type="entry name" value="S-adenosyl-L-methionine-dependent methyltransferases"/>
    <property type="match status" value="1"/>
</dbReference>
<feature type="binding site" evidence="4">
    <location>
        <position position="164"/>
    </location>
    <ligand>
        <name>Mg(2+)</name>
        <dbReference type="ChEBI" id="CHEBI:18420"/>
    </ligand>
</feature>
<proteinExistence type="inferred from homology"/>
<dbReference type="RefSeq" id="WP_102365603.1">
    <property type="nucleotide sequence ID" value="NZ_CP020991.1"/>
</dbReference>
<dbReference type="Proteomes" id="UP000235589">
    <property type="component" value="Chromosome"/>
</dbReference>
<keyword evidence="6" id="KW-1185">Reference proteome</keyword>
<dbReference type="AlphaFoldDB" id="A0A2K9P2B3"/>
<evidence type="ECO:0000256" key="3">
    <source>
        <dbReference type="ARBA" id="ARBA00022691"/>
    </source>
</evidence>
<name>A0A2K9P2B3_9FIRM</name>
<feature type="binding site" evidence="4">
    <location>
        <position position="137"/>
    </location>
    <ligand>
        <name>Mg(2+)</name>
        <dbReference type="ChEBI" id="CHEBI:18420"/>
    </ligand>
</feature>
<feature type="binding site" evidence="4">
    <location>
        <begin position="115"/>
        <end position="116"/>
    </location>
    <ligand>
        <name>S-adenosyl-L-methionine</name>
        <dbReference type="ChEBI" id="CHEBI:59789"/>
    </ligand>
</feature>
<dbReference type="PANTHER" id="PTHR10509:SF14">
    <property type="entry name" value="CAFFEOYL-COA O-METHYLTRANSFERASE 3-RELATED"/>
    <property type="match status" value="1"/>
</dbReference>
<accession>A0A2K9P2B3</accession>
<feature type="binding site" evidence="4">
    <location>
        <position position="87"/>
    </location>
    <ligand>
        <name>S-adenosyl-L-methionine</name>
        <dbReference type="ChEBI" id="CHEBI:59789"/>
    </ligand>
</feature>
<keyword evidence="2 4" id="KW-0808">Transferase</keyword>
<evidence type="ECO:0000313" key="6">
    <source>
        <dbReference type="Proteomes" id="UP000235589"/>
    </source>
</evidence>
<dbReference type="InterPro" id="IPR050362">
    <property type="entry name" value="Cation-dep_OMT"/>
</dbReference>
<keyword evidence="3 4" id="KW-0949">S-adenosyl-L-methionine</keyword>
<dbReference type="CDD" id="cd02440">
    <property type="entry name" value="AdoMet_MTases"/>
    <property type="match status" value="1"/>
</dbReference>
<comment type="similarity">
    <text evidence="4">Belongs to the class I-like SAM-binding methyltransferase superfamily. Cation-dependent O-methyltransferase family.</text>
</comment>
<comment type="function">
    <text evidence="4">Catalyzes the methylation of 5-hydroxyuridine (ho5U) to form 5-methoxyuridine (mo5U) at position 34 in tRNAs.</text>
</comment>
<evidence type="ECO:0000313" key="5">
    <source>
        <dbReference type="EMBL" id="AUO19391.1"/>
    </source>
</evidence>
<dbReference type="EC" id="2.1.1.-" evidence="4"/>
<sequence length="218" mass="24498">MIDDSVNYDYIIRYIRSVIPESTGFLKELEEFAAENQVPISQPETIKLIEVLIKFGRCEKVLEVGSAIGYSAIRMIGAGAGKVDTIELNHQAAVFAEKNFARAGFSDRIKLFEGDANDILPELAQNKNNKYDMIFIDAAKAQYNSFFEPCFSMLRHGGLLVSDNVLYKGMTATDDLVLHRKRTIVKRLREYIKMLCEHESLETAVLPLGDGVALSIKR</sequence>
<feature type="binding site" evidence="4">
    <location>
        <position position="163"/>
    </location>
    <ligand>
        <name>Mg(2+)</name>
        <dbReference type="ChEBI" id="CHEBI:18420"/>
    </ligand>
</feature>
<comment type="catalytic activity">
    <reaction evidence="4">
        <text>5-hydroxyuridine(34) in tRNA + S-adenosyl-L-methionine = 5-methoxyuridine(34) in tRNA + S-adenosyl-L-homocysteine + H(+)</text>
        <dbReference type="Rhea" id="RHEA:60524"/>
        <dbReference type="Rhea" id="RHEA-COMP:13381"/>
        <dbReference type="Rhea" id="RHEA-COMP:15591"/>
        <dbReference type="ChEBI" id="CHEBI:15378"/>
        <dbReference type="ChEBI" id="CHEBI:57856"/>
        <dbReference type="ChEBI" id="CHEBI:59789"/>
        <dbReference type="ChEBI" id="CHEBI:136877"/>
        <dbReference type="ChEBI" id="CHEBI:143860"/>
    </reaction>
</comment>
<dbReference type="GO" id="GO:0000287">
    <property type="term" value="F:magnesium ion binding"/>
    <property type="evidence" value="ECO:0007669"/>
    <property type="project" value="UniProtKB-UniRule"/>
</dbReference>
<dbReference type="GO" id="GO:0016300">
    <property type="term" value="F:tRNA (uridine) methyltransferase activity"/>
    <property type="evidence" value="ECO:0007669"/>
    <property type="project" value="UniProtKB-UniRule"/>
</dbReference>
<dbReference type="GO" id="GO:0008757">
    <property type="term" value="F:S-adenosylmethionine-dependent methyltransferase activity"/>
    <property type="evidence" value="ECO:0007669"/>
    <property type="project" value="TreeGrafter"/>
</dbReference>
<feature type="binding site" evidence="4">
    <location>
        <position position="71"/>
    </location>
    <ligand>
        <name>S-adenosyl-L-methionine</name>
        <dbReference type="ChEBI" id="CHEBI:59789"/>
    </ligand>
</feature>
<dbReference type="GeneID" id="98062635"/>
<dbReference type="PANTHER" id="PTHR10509">
    <property type="entry name" value="O-METHYLTRANSFERASE-RELATED"/>
    <property type="match status" value="1"/>
</dbReference>
<feature type="binding site" evidence="4">
    <location>
        <position position="137"/>
    </location>
    <ligand>
        <name>S-adenosyl-L-methionine</name>
        <dbReference type="ChEBI" id="CHEBI:59789"/>
    </ligand>
</feature>
<dbReference type="PROSITE" id="PS51682">
    <property type="entry name" value="SAM_OMT_I"/>
    <property type="match status" value="1"/>
</dbReference>
<comment type="caution">
    <text evidence="4">Lacks conserved residue(s) required for the propagation of feature annotation.</text>
</comment>
<reference evidence="5 6" key="1">
    <citation type="submission" date="2017-04" db="EMBL/GenBank/DDBJ databases">
        <title>Monoglobus pectinilyticus 14 draft genome.</title>
        <authorList>
            <person name="Kim C."/>
            <person name="Rosendale D.I."/>
            <person name="Kelly W.J."/>
            <person name="Tannock G.W."/>
            <person name="Patchett M.L."/>
            <person name="Jordens J.Z."/>
        </authorList>
    </citation>
    <scope>NUCLEOTIDE SEQUENCE [LARGE SCALE GENOMIC DNA]</scope>
    <source>
        <strain evidence="5 6">14</strain>
    </source>
</reference>
<dbReference type="GO" id="GO:0008171">
    <property type="term" value="F:O-methyltransferase activity"/>
    <property type="evidence" value="ECO:0007669"/>
    <property type="project" value="InterPro"/>
</dbReference>
<dbReference type="InterPro" id="IPR029063">
    <property type="entry name" value="SAM-dependent_MTases_sf"/>
</dbReference>
<dbReference type="OrthoDB" id="9799672at2"/>
<keyword evidence="4" id="KW-0819">tRNA processing</keyword>
<dbReference type="KEGG" id="mpec:B9O19_01230"/>
<comment type="subunit">
    <text evidence="4">Homodimer.</text>
</comment>
<evidence type="ECO:0000256" key="2">
    <source>
        <dbReference type="ARBA" id="ARBA00022679"/>
    </source>
</evidence>
<dbReference type="Gene3D" id="3.40.50.150">
    <property type="entry name" value="Vaccinia Virus protein VP39"/>
    <property type="match status" value="1"/>
</dbReference>
<keyword evidence="1 4" id="KW-0489">Methyltransferase</keyword>
<protein>
    <recommendedName>
        <fullName evidence="4">tRNA 5-hydroxyuridine methyltransferase</fullName>
        <ecNumber evidence="4">2.1.1.-</ecNumber>
    </recommendedName>
    <alternativeName>
        <fullName evidence="4">ho5U methyltransferase</fullName>
    </alternativeName>
</protein>
<dbReference type="GO" id="GO:0030488">
    <property type="term" value="P:tRNA methylation"/>
    <property type="evidence" value="ECO:0007669"/>
    <property type="project" value="UniProtKB-UniRule"/>
</dbReference>
<organism evidence="5 6">
    <name type="scientific">Monoglobus pectinilyticus</name>
    <dbReference type="NCBI Taxonomy" id="1981510"/>
    <lineage>
        <taxon>Bacteria</taxon>
        <taxon>Bacillati</taxon>
        <taxon>Bacillota</taxon>
        <taxon>Clostridia</taxon>
        <taxon>Monoglobales</taxon>
        <taxon>Monoglobaceae</taxon>
        <taxon>Monoglobus</taxon>
    </lineage>
</organism>
<dbReference type="HAMAP" id="MF_02217">
    <property type="entry name" value="TrmR_methyltr"/>
    <property type="match status" value="1"/>
</dbReference>
<gene>
    <name evidence="4" type="primary">trmR</name>
    <name evidence="5" type="ORF">B9O19_01230</name>
</gene>